<sequence>MYSTSESLPTKTAMMFSDGSPEAYSEPNRSQQRQSTAKSLWKTRVYEAYHNNTWVSSLYAGKRIKFNDKDKTTTGQLCPKSIKEDDDKFADDAGPPHDAIPVQTPSYGEEPPYRKAPQLIKNEIEALRRMRSMSDDAPGPQLIASKCAKQDDDMWVPGGYICFLLMQLLPGISLSYDLYWSWSEQRRECIRAAFKESFEKLLQLNIYHADPALRNLLWDELTQKCYIIDYEAARFLDGKGPSHFTERIYREWGLTYYSR</sequence>
<evidence type="ECO:0000313" key="2">
    <source>
        <dbReference type="EMBL" id="KAK5939807.1"/>
    </source>
</evidence>
<dbReference type="RefSeq" id="XP_064727897.1">
    <property type="nucleotide sequence ID" value="XM_064876590.1"/>
</dbReference>
<dbReference type="Gene3D" id="1.10.510.10">
    <property type="entry name" value="Transferase(Phosphotransferase) domain 1"/>
    <property type="match status" value="1"/>
</dbReference>
<evidence type="ECO:0000256" key="1">
    <source>
        <dbReference type="SAM" id="MobiDB-lite"/>
    </source>
</evidence>
<name>A0ABR0RGR5_9EURO</name>
<protein>
    <recommendedName>
        <fullName evidence="4">Protein kinase domain-containing protein</fullName>
    </recommendedName>
</protein>
<dbReference type="InterPro" id="IPR011009">
    <property type="entry name" value="Kinase-like_dom_sf"/>
</dbReference>
<keyword evidence="3" id="KW-1185">Reference proteome</keyword>
<evidence type="ECO:0008006" key="4">
    <source>
        <dbReference type="Google" id="ProtNLM"/>
    </source>
</evidence>
<feature type="compositionally biased region" description="Polar residues" evidence="1">
    <location>
        <begin position="1"/>
        <end position="10"/>
    </location>
</feature>
<feature type="compositionally biased region" description="Polar residues" evidence="1">
    <location>
        <begin position="27"/>
        <end position="38"/>
    </location>
</feature>
<dbReference type="Proteomes" id="UP001334248">
    <property type="component" value="Unassembled WGS sequence"/>
</dbReference>
<feature type="region of interest" description="Disordered" evidence="1">
    <location>
        <begin position="1"/>
        <end position="38"/>
    </location>
</feature>
<dbReference type="GeneID" id="90001638"/>
<comment type="caution">
    <text evidence="2">The sequence shown here is derived from an EMBL/GenBank/DDBJ whole genome shotgun (WGS) entry which is preliminary data.</text>
</comment>
<proteinExistence type="predicted"/>
<gene>
    <name evidence="2" type="ORF">PMZ80_008189</name>
</gene>
<accession>A0ABR0RGR5</accession>
<evidence type="ECO:0000313" key="3">
    <source>
        <dbReference type="Proteomes" id="UP001334248"/>
    </source>
</evidence>
<reference evidence="2 3" key="1">
    <citation type="journal article" date="2023" name="Res Sq">
        <title>Genomic and morphological characterization of Knufia obscura isolated from the Mars 2020 spacecraft assembly facility.</title>
        <authorList>
            <person name="Chander A.M."/>
            <person name="Teixeira M.M."/>
            <person name="Singh N.K."/>
            <person name="Williams M.P."/>
            <person name="Parker C.W."/>
            <person name="Leo P."/>
            <person name="Stajich J.E."/>
            <person name="Torok T."/>
            <person name="Tighe S."/>
            <person name="Mason C.E."/>
            <person name="Venkateswaran K."/>
        </authorList>
    </citation>
    <scope>NUCLEOTIDE SEQUENCE [LARGE SCALE GENOMIC DNA]</scope>
    <source>
        <strain evidence="2 3">CCFEE 5817</strain>
    </source>
</reference>
<dbReference type="EMBL" id="JAVHJV010000010">
    <property type="protein sequence ID" value="KAK5939807.1"/>
    <property type="molecule type" value="Genomic_DNA"/>
</dbReference>
<organism evidence="2 3">
    <name type="scientific">Knufia obscura</name>
    <dbReference type="NCBI Taxonomy" id="1635080"/>
    <lineage>
        <taxon>Eukaryota</taxon>
        <taxon>Fungi</taxon>
        <taxon>Dikarya</taxon>
        <taxon>Ascomycota</taxon>
        <taxon>Pezizomycotina</taxon>
        <taxon>Eurotiomycetes</taxon>
        <taxon>Chaetothyriomycetidae</taxon>
        <taxon>Chaetothyriales</taxon>
        <taxon>Trichomeriaceae</taxon>
        <taxon>Knufia</taxon>
    </lineage>
</organism>
<dbReference type="SUPFAM" id="SSF56112">
    <property type="entry name" value="Protein kinase-like (PK-like)"/>
    <property type="match status" value="1"/>
</dbReference>